<dbReference type="eggNOG" id="COG5527">
    <property type="taxonomic scope" value="Bacteria"/>
</dbReference>
<evidence type="ECO:0000313" key="4">
    <source>
        <dbReference type="Proteomes" id="UP000008721"/>
    </source>
</evidence>
<dbReference type="InterPro" id="IPR036388">
    <property type="entry name" value="WH-like_DNA-bd_sf"/>
</dbReference>
<feature type="domain" description="Initiator Rep protein WH1" evidence="2">
    <location>
        <begin position="3"/>
        <end position="148"/>
    </location>
</feature>
<dbReference type="GO" id="GO:0003887">
    <property type="term" value="F:DNA-directed DNA polymerase activity"/>
    <property type="evidence" value="ECO:0007669"/>
    <property type="project" value="InterPro"/>
</dbReference>
<dbReference type="GO" id="GO:0006270">
    <property type="term" value="P:DNA replication initiation"/>
    <property type="evidence" value="ECO:0007669"/>
    <property type="project" value="InterPro"/>
</dbReference>
<dbReference type="HOGENOM" id="CLU_868574_0_0_7"/>
<keyword evidence="4" id="KW-1185">Reference proteome</keyword>
<dbReference type="RefSeq" id="WP_013460830.1">
    <property type="nucleotide sequence ID" value="NC_014762.1"/>
</dbReference>
<comment type="similarity">
    <text evidence="1">Belongs to the initiator RepB protein family.</text>
</comment>
<dbReference type="SUPFAM" id="SSF46785">
    <property type="entry name" value="Winged helix' DNA-binding domain"/>
    <property type="match status" value="1"/>
</dbReference>
<dbReference type="AlphaFoldDB" id="E4U276"/>
<name>E4U276_SULKY</name>
<dbReference type="InterPro" id="IPR036390">
    <property type="entry name" value="WH_DNA-bd_sf"/>
</dbReference>
<dbReference type="Pfam" id="PF01051">
    <property type="entry name" value="Rep3_N"/>
    <property type="match status" value="1"/>
</dbReference>
<evidence type="ECO:0000259" key="2">
    <source>
        <dbReference type="Pfam" id="PF01051"/>
    </source>
</evidence>
<dbReference type="Proteomes" id="UP000008721">
    <property type="component" value="Chromosome"/>
</dbReference>
<evidence type="ECO:0000256" key="1">
    <source>
        <dbReference type="ARBA" id="ARBA00038283"/>
    </source>
</evidence>
<dbReference type="InterPro" id="IPR000525">
    <property type="entry name" value="Initiator_Rep_WH1"/>
</dbReference>
<gene>
    <name evidence="3" type="ordered locus">Sulku_1973</name>
</gene>
<dbReference type="KEGG" id="sku:Sulku_1973"/>
<evidence type="ECO:0000313" key="3">
    <source>
        <dbReference type="EMBL" id="ADR34633.1"/>
    </source>
</evidence>
<sequence length="320" mass="37633">MMIKKASGLIQMTNKLTRSQRAIYNYLLFVVKEELRSNQNQRRFEANITDIKKYTGAQNNTHIKESILQMQEVKVSFNVLGKSKKDWNFKKDIGLIIDVDIQEEGFVSFSMEEKLITAIDYPDMFGLVDLKVIKGMQSKHSIALYEFISDYLKIGKKRVYLDDFKVLMGIDPQKGYKRFCDLNSRVINPAIKEINEKTSIVLAVEPIHRGRKVTALEFRFIYKDEAIHQQKQFSKKEQFVRYRDEVYKEAAGRPVFVYKNRDVVVDKHPKKQKIMVGYKTPNGVEWYSDKEALTVWEILIQNKTAVDAKLWEYHCEDLRF</sequence>
<dbReference type="EMBL" id="CP002355">
    <property type="protein sequence ID" value="ADR34633.1"/>
    <property type="molecule type" value="Genomic_DNA"/>
</dbReference>
<protein>
    <submittedName>
        <fullName evidence="3">Initiator RepB protein</fullName>
    </submittedName>
</protein>
<dbReference type="Gene3D" id="1.10.10.10">
    <property type="entry name" value="Winged helix-like DNA-binding domain superfamily/Winged helix DNA-binding domain"/>
    <property type="match status" value="1"/>
</dbReference>
<dbReference type="OrthoDB" id="9122127at2"/>
<proteinExistence type="inferred from homology"/>
<reference evidence="3 4" key="1">
    <citation type="journal article" date="2012" name="Stand. Genomic Sci.">
        <title>Complete genome sequence of the sulfur compounds oxidizing chemolithoautotroph Sulfuricurvum kujiense type strain (YK-1(T)).</title>
        <authorList>
            <person name="Han C."/>
            <person name="Kotsyurbenko O."/>
            <person name="Chertkov O."/>
            <person name="Held B."/>
            <person name="Lapidus A."/>
            <person name="Nolan M."/>
            <person name="Lucas S."/>
            <person name="Hammon N."/>
            <person name="Deshpande S."/>
            <person name="Cheng J.F."/>
            <person name="Tapia R."/>
            <person name="Goodwin L.A."/>
            <person name="Pitluck S."/>
            <person name="Liolios K."/>
            <person name="Pagani I."/>
            <person name="Ivanova N."/>
            <person name="Mavromatis K."/>
            <person name="Mikhailova N."/>
            <person name="Pati A."/>
            <person name="Chen A."/>
            <person name="Palaniappan K."/>
            <person name="Land M."/>
            <person name="Hauser L."/>
            <person name="Chang Y.J."/>
            <person name="Jeffries C.D."/>
            <person name="Brambilla E.M."/>
            <person name="Rohde M."/>
            <person name="Spring S."/>
            <person name="Sikorski J."/>
            <person name="Goker M."/>
            <person name="Woyke T."/>
            <person name="Bristow J."/>
            <person name="Eisen J.A."/>
            <person name="Markowitz V."/>
            <person name="Hugenholtz P."/>
            <person name="Kyrpides N.C."/>
            <person name="Klenk H.P."/>
            <person name="Detter J.C."/>
        </authorList>
    </citation>
    <scope>NUCLEOTIDE SEQUENCE [LARGE SCALE GENOMIC DNA]</scope>
    <source>
        <strain evidence="4">ATCC BAA-921 / DSM 16994 / JCM 11577 / YK-1</strain>
    </source>
</reference>
<organism evidence="3 4">
    <name type="scientific">Sulfuricurvum kujiense (strain ATCC BAA-921 / DSM 16994 / JCM 11577 / YK-1)</name>
    <dbReference type="NCBI Taxonomy" id="709032"/>
    <lineage>
        <taxon>Bacteria</taxon>
        <taxon>Pseudomonadati</taxon>
        <taxon>Campylobacterota</taxon>
        <taxon>Epsilonproteobacteria</taxon>
        <taxon>Campylobacterales</taxon>
        <taxon>Sulfurimonadaceae</taxon>
        <taxon>Sulfuricurvum</taxon>
    </lineage>
</organism>
<accession>E4U276</accession>
<dbReference type="Pfam" id="PF21205">
    <property type="entry name" value="Rep3_C"/>
    <property type="match status" value="1"/>
</dbReference>